<reference evidence="1" key="1">
    <citation type="journal article" date="2021" name="New Phytol.">
        <title>Evolutionary innovations through gain and loss of genes in the ectomycorrhizal Boletales.</title>
        <authorList>
            <person name="Wu G."/>
            <person name="Miyauchi S."/>
            <person name="Morin E."/>
            <person name="Kuo A."/>
            <person name="Drula E."/>
            <person name="Varga T."/>
            <person name="Kohler A."/>
            <person name="Feng B."/>
            <person name="Cao Y."/>
            <person name="Lipzen A."/>
            <person name="Daum C."/>
            <person name="Hundley H."/>
            <person name="Pangilinan J."/>
            <person name="Johnson J."/>
            <person name="Barry K."/>
            <person name="LaButti K."/>
            <person name="Ng V."/>
            <person name="Ahrendt S."/>
            <person name="Min B."/>
            <person name="Choi I.G."/>
            <person name="Park H."/>
            <person name="Plett J.M."/>
            <person name="Magnuson J."/>
            <person name="Spatafora J.W."/>
            <person name="Nagy L.G."/>
            <person name="Henrissat B."/>
            <person name="Grigoriev I.V."/>
            <person name="Yang Z.L."/>
            <person name="Xu J."/>
            <person name="Martin F.M."/>
        </authorList>
    </citation>
    <scope>NUCLEOTIDE SEQUENCE</scope>
    <source>
        <strain evidence="1">ATCC 28755</strain>
    </source>
</reference>
<gene>
    <name evidence="1" type="ORF">BJ138DRAFT_256999</name>
</gene>
<comment type="caution">
    <text evidence="1">The sequence shown here is derived from an EMBL/GenBank/DDBJ whole genome shotgun (WGS) entry which is preliminary data.</text>
</comment>
<protein>
    <submittedName>
        <fullName evidence="1">Uncharacterized protein</fullName>
    </submittedName>
</protein>
<sequence length="249" mass="28315">MTAFFNYFDFHSIETIALRPSSPELSVSTGVQEFFAALASSCSRNSIHGIYIQWVPSGLPPRDIARLQPLRMDEFRPLLQFHRLQKLTLSIPRPLVLEDAMLLAMADAWPHLSDLYLTIHGPWHSGSYITPMAFIALLERCPKLERLNIPMDFSAIDYADFDPLSIDVLRIQDRTGALAELTELVLGPYRIAHPRSIARFLSAVLPDSARIYMMFNVLPEEEAGRGASFRQTIECMQQMVKERMEQCGE</sequence>
<keyword evidence="2" id="KW-1185">Reference proteome</keyword>
<dbReference type="EMBL" id="MU269430">
    <property type="protein sequence ID" value="KAH7902885.1"/>
    <property type="molecule type" value="Genomic_DNA"/>
</dbReference>
<accession>A0ACB7ZP81</accession>
<evidence type="ECO:0000313" key="1">
    <source>
        <dbReference type="EMBL" id="KAH7902885.1"/>
    </source>
</evidence>
<evidence type="ECO:0000313" key="2">
    <source>
        <dbReference type="Proteomes" id="UP000790377"/>
    </source>
</evidence>
<name>A0ACB7ZP81_9AGAM</name>
<dbReference type="Proteomes" id="UP000790377">
    <property type="component" value="Unassembled WGS sequence"/>
</dbReference>
<organism evidence="1 2">
    <name type="scientific">Hygrophoropsis aurantiaca</name>
    <dbReference type="NCBI Taxonomy" id="72124"/>
    <lineage>
        <taxon>Eukaryota</taxon>
        <taxon>Fungi</taxon>
        <taxon>Dikarya</taxon>
        <taxon>Basidiomycota</taxon>
        <taxon>Agaricomycotina</taxon>
        <taxon>Agaricomycetes</taxon>
        <taxon>Agaricomycetidae</taxon>
        <taxon>Boletales</taxon>
        <taxon>Coniophorineae</taxon>
        <taxon>Hygrophoropsidaceae</taxon>
        <taxon>Hygrophoropsis</taxon>
    </lineage>
</organism>
<proteinExistence type="predicted"/>